<evidence type="ECO:0000313" key="2">
    <source>
        <dbReference type="EMBL" id="BCS97215.1"/>
    </source>
</evidence>
<feature type="chain" id="PRO_5047434424" evidence="1">
    <location>
        <begin position="27"/>
        <end position="174"/>
    </location>
</feature>
<gene>
    <name evidence="2" type="ORF">DSLASN_28470</name>
</gene>
<protein>
    <submittedName>
        <fullName evidence="2">Uncharacterized protein</fullName>
    </submittedName>
</protein>
<accession>A0ABN6F6C4</accession>
<keyword evidence="1" id="KW-0732">Signal</keyword>
<dbReference type="EMBL" id="AP024488">
    <property type="protein sequence ID" value="BCS97215.1"/>
    <property type="molecule type" value="Genomic_DNA"/>
</dbReference>
<sequence length="174" mass="18864">MTLRNMVTGVLSVCLLLVASAPSALASDAVVQMGGYSFVLPANWIIANNGRANPGVIAHRYSAGKKIGEILAATLRGDMDKEIQEMLNSANSSKGSIHVLDYSHFQTASFLQGRRLTLQINASDSDYGAPLIFHAIYLPRRDGGTTTFKLRCGESRENILIPEFNAILRQAKVL</sequence>
<keyword evidence="3" id="KW-1185">Reference proteome</keyword>
<organism evidence="2 3">
    <name type="scientific">Desulfoluna limicola</name>
    <dbReference type="NCBI Taxonomy" id="2810562"/>
    <lineage>
        <taxon>Bacteria</taxon>
        <taxon>Pseudomonadati</taxon>
        <taxon>Thermodesulfobacteriota</taxon>
        <taxon>Desulfobacteria</taxon>
        <taxon>Desulfobacterales</taxon>
        <taxon>Desulfolunaceae</taxon>
        <taxon>Desulfoluna</taxon>
    </lineage>
</organism>
<dbReference type="RefSeq" id="WP_236888636.1">
    <property type="nucleotide sequence ID" value="NZ_AP024488.1"/>
</dbReference>
<evidence type="ECO:0000313" key="3">
    <source>
        <dbReference type="Proteomes" id="UP001320148"/>
    </source>
</evidence>
<evidence type="ECO:0000256" key="1">
    <source>
        <dbReference type="SAM" id="SignalP"/>
    </source>
</evidence>
<name>A0ABN6F6C4_9BACT</name>
<dbReference type="Proteomes" id="UP001320148">
    <property type="component" value="Chromosome"/>
</dbReference>
<proteinExistence type="predicted"/>
<feature type="signal peptide" evidence="1">
    <location>
        <begin position="1"/>
        <end position="26"/>
    </location>
</feature>
<reference evidence="2 3" key="1">
    <citation type="submission" date="2021-02" db="EMBL/GenBank/DDBJ databases">
        <title>Complete genome of Desulfoluna sp. strain ASN36.</title>
        <authorList>
            <person name="Takahashi A."/>
            <person name="Kojima H."/>
            <person name="Fukui M."/>
        </authorList>
    </citation>
    <scope>NUCLEOTIDE SEQUENCE [LARGE SCALE GENOMIC DNA]</scope>
    <source>
        <strain evidence="2 3">ASN36</strain>
    </source>
</reference>